<dbReference type="RefSeq" id="WP_328857830.1">
    <property type="nucleotide sequence ID" value="NZ_CP108021.1"/>
</dbReference>
<sequence length="299" mass="33959">MTSVMKPFFSAMLIGDSPDPTAKVGFKVVRELSKADHDRYRTDYQLVERLLHTSIAAYVNQTLKDFIRVIEQDVEELKSGQVNFTQPDDVVRMGIRMRGAVLTLCSALHMHQEHINGEVVERFGENSSVHKKVRKIFTRLYDKSQAYRILWHTRNTMVHHTLETISISATAFLDSNNERQAVTMPRVDLSAIIELNDRISDSFRAELVDLGENPYVLELINEAIPLVSEANKRINTHLYPQLDAACATIREFDSIFAGLDGVRALTSERTTNDPPPLKFSYSTWSGDVIMFARERLASA</sequence>
<dbReference type="EMBL" id="CP108021">
    <property type="protein sequence ID" value="WUM20557.1"/>
    <property type="molecule type" value="Genomic_DNA"/>
</dbReference>
<dbReference type="Proteomes" id="UP001432128">
    <property type="component" value="Chromosome"/>
</dbReference>
<evidence type="ECO:0000313" key="1">
    <source>
        <dbReference type="EMBL" id="WUM20557.1"/>
    </source>
</evidence>
<name>A0AAU4K3J7_9NOCA</name>
<keyword evidence="2" id="KW-1185">Reference proteome</keyword>
<dbReference type="KEGG" id="whr:OG579_01540"/>
<gene>
    <name evidence="1" type="ORF">OG579_01540</name>
</gene>
<dbReference type="AlphaFoldDB" id="A0AAU4K3J7"/>
<organism evidence="1 2">
    <name type="scientific">Williamsia herbipolensis</name>
    <dbReference type="NCBI Taxonomy" id="1603258"/>
    <lineage>
        <taxon>Bacteria</taxon>
        <taxon>Bacillati</taxon>
        <taxon>Actinomycetota</taxon>
        <taxon>Actinomycetes</taxon>
        <taxon>Mycobacteriales</taxon>
        <taxon>Nocardiaceae</taxon>
        <taxon>Williamsia</taxon>
    </lineage>
</organism>
<protein>
    <recommendedName>
        <fullName evidence="3">Cthe-2314-like HEPN domain-containing protein</fullName>
    </recommendedName>
</protein>
<proteinExistence type="predicted"/>
<evidence type="ECO:0008006" key="3">
    <source>
        <dbReference type="Google" id="ProtNLM"/>
    </source>
</evidence>
<reference evidence="1 2" key="1">
    <citation type="submission" date="2022-10" db="EMBL/GenBank/DDBJ databases">
        <title>The complete genomes of actinobacterial strains from the NBC collection.</title>
        <authorList>
            <person name="Joergensen T.S."/>
            <person name="Alvarez Arevalo M."/>
            <person name="Sterndorff E.B."/>
            <person name="Faurdal D."/>
            <person name="Vuksanovic O."/>
            <person name="Mourched A.-S."/>
            <person name="Charusanti P."/>
            <person name="Shaw S."/>
            <person name="Blin K."/>
            <person name="Weber T."/>
        </authorList>
    </citation>
    <scope>NUCLEOTIDE SEQUENCE [LARGE SCALE GENOMIC DNA]</scope>
    <source>
        <strain evidence="1 2">NBC_00319</strain>
    </source>
</reference>
<evidence type="ECO:0000313" key="2">
    <source>
        <dbReference type="Proteomes" id="UP001432128"/>
    </source>
</evidence>
<accession>A0AAU4K3J7</accession>